<keyword evidence="2" id="KW-1185">Reference proteome</keyword>
<sequence>MTMASSEFTWLVRLLKELSLHHLTPVTVYFLEGLLQLAHVPTGDQLAAILTKALPSPQHTYLMSKLGALRPFPPPA</sequence>
<dbReference type="Proteomes" id="UP001454036">
    <property type="component" value="Unassembled WGS sequence"/>
</dbReference>
<proteinExistence type="predicted"/>
<accession>A0AAV3Q874</accession>
<dbReference type="AlphaFoldDB" id="A0AAV3Q874"/>
<organism evidence="1 2">
    <name type="scientific">Lithospermum erythrorhizon</name>
    <name type="common">Purple gromwell</name>
    <name type="synonym">Lithospermum officinale var. erythrorhizon</name>
    <dbReference type="NCBI Taxonomy" id="34254"/>
    <lineage>
        <taxon>Eukaryota</taxon>
        <taxon>Viridiplantae</taxon>
        <taxon>Streptophyta</taxon>
        <taxon>Embryophyta</taxon>
        <taxon>Tracheophyta</taxon>
        <taxon>Spermatophyta</taxon>
        <taxon>Magnoliopsida</taxon>
        <taxon>eudicotyledons</taxon>
        <taxon>Gunneridae</taxon>
        <taxon>Pentapetalae</taxon>
        <taxon>asterids</taxon>
        <taxon>lamiids</taxon>
        <taxon>Boraginales</taxon>
        <taxon>Boraginaceae</taxon>
        <taxon>Boraginoideae</taxon>
        <taxon>Lithospermeae</taxon>
        <taxon>Lithospermum</taxon>
    </lineage>
</organism>
<dbReference type="EMBL" id="BAABME010003736">
    <property type="protein sequence ID" value="GAA0159969.1"/>
    <property type="molecule type" value="Genomic_DNA"/>
</dbReference>
<evidence type="ECO:0000313" key="2">
    <source>
        <dbReference type="Proteomes" id="UP001454036"/>
    </source>
</evidence>
<protein>
    <submittedName>
        <fullName evidence="1">Uncharacterized protein</fullName>
    </submittedName>
</protein>
<evidence type="ECO:0000313" key="1">
    <source>
        <dbReference type="EMBL" id="GAA0159969.1"/>
    </source>
</evidence>
<reference evidence="1 2" key="1">
    <citation type="submission" date="2024-01" db="EMBL/GenBank/DDBJ databases">
        <title>The complete chloroplast genome sequence of Lithospermum erythrorhizon: insights into the phylogenetic relationship among Boraginaceae species and the maternal lineages of purple gromwells.</title>
        <authorList>
            <person name="Okada T."/>
            <person name="Watanabe K."/>
        </authorList>
    </citation>
    <scope>NUCLEOTIDE SEQUENCE [LARGE SCALE GENOMIC DNA]</scope>
</reference>
<gene>
    <name evidence="1" type="ORF">LIER_16628</name>
</gene>
<name>A0AAV3Q874_LITER</name>
<comment type="caution">
    <text evidence="1">The sequence shown here is derived from an EMBL/GenBank/DDBJ whole genome shotgun (WGS) entry which is preliminary data.</text>
</comment>